<proteinExistence type="predicted"/>
<sequence length="92" mass="9848">MTTDSPVQPAPAPNRTPPGRRFVPHNAVRLSPAQAERQGRVTRIAIEKLGAPAAILFLNSQHDGLPDRPLPLATTSEDGLQSVLRLLEPNAA</sequence>
<evidence type="ECO:0008006" key="4">
    <source>
        <dbReference type="Google" id="ProtNLM"/>
    </source>
</evidence>
<evidence type="ECO:0000256" key="1">
    <source>
        <dbReference type="SAM" id="MobiDB-lite"/>
    </source>
</evidence>
<protein>
    <recommendedName>
        <fullName evidence="4">DUF2384 domain-containing protein</fullName>
    </recommendedName>
</protein>
<name>A0A418YRC6_9SPHN</name>
<feature type="region of interest" description="Disordered" evidence="1">
    <location>
        <begin position="1"/>
        <end position="23"/>
    </location>
</feature>
<organism evidence="2 3">
    <name type="scientific">Sphingobium terrigena</name>
    <dbReference type="NCBI Taxonomy" id="2304063"/>
    <lineage>
        <taxon>Bacteria</taxon>
        <taxon>Pseudomonadati</taxon>
        <taxon>Pseudomonadota</taxon>
        <taxon>Alphaproteobacteria</taxon>
        <taxon>Sphingomonadales</taxon>
        <taxon>Sphingomonadaceae</taxon>
        <taxon>Sphingobium</taxon>
    </lineage>
</organism>
<dbReference type="RefSeq" id="WP_119747336.1">
    <property type="nucleotide sequence ID" value="NZ_QVRA01000011.1"/>
</dbReference>
<comment type="caution">
    <text evidence="2">The sequence shown here is derived from an EMBL/GenBank/DDBJ whole genome shotgun (WGS) entry which is preliminary data.</text>
</comment>
<dbReference type="AlphaFoldDB" id="A0A418YRC6"/>
<keyword evidence="3" id="KW-1185">Reference proteome</keyword>
<evidence type="ECO:0000313" key="3">
    <source>
        <dbReference type="Proteomes" id="UP000283469"/>
    </source>
</evidence>
<dbReference type="EMBL" id="QVRA01000011">
    <property type="protein sequence ID" value="RJG54195.1"/>
    <property type="molecule type" value="Genomic_DNA"/>
</dbReference>
<evidence type="ECO:0000313" key="2">
    <source>
        <dbReference type="EMBL" id="RJG54195.1"/>
    </source>
</evidence>
<dbReference type="OrthoDB" id="7473598at2"/>
<accession>A0A418YRC6</accession>
<dbReference type="Proteomes" id="UP000283469">
    <property type="component" value="Unassembled WGS sequence"/>
</dbReference>
<reference evidence="2 3" key="1">
    <citation type="submission" date="2018-08" db="EMBL/GenBank/DDBJ databases">
        <title>Sphingobium sp. EO9.</title>
        <authorList>
            <person name="Park Y."/>
            <person name="Kim K.H."/>
            <person name="Jeon C.O."/>
        </authorList>
    </citation>
    <scope>NUCLEOTIDE SEQUENCE [LARGE SCALE GENOMIC DNA]</scope>
    <source>
        <strain evidence="2 3">EO9</strain>
    </source>
</reference>
<gene>
    <name evidence="2" type="ORF">D0Z70_13745</name>
</gene>